<feature type="chain" id="PRO_5022112721" evidence="1">
    <location>
        <begin position="34"/>
        <end position="477"/>
    </location>
</feature>
<gene>
    <name evidence="3" type="ORF">E6K77_01785</name>
</gene>
<organism evidence="3 4">
    <name type="scientific">Eiseniibacteriota bacterium</name>
    <dbReference type="NCBI Taxonomy" id="2212470"/>
    <lineage>
        <taxon>Bacteria</taxon>
        <taxon>Candidatus Eiseniibacteriota</taxon>
    </lineage>
</organism>
<sequence>MRIAIKISIALGIGAFGAAIVCGLLAFAAHAEAATPKRGTLATTATIAGRDVAVTVYNENLGVVKDRRKFGIAGGVSELKFTDVASSIDPTSVHLRPQGKNEVEILSQDYRYDLVNTDKLLERYVDQSIDVATKDDQVKHGSLLAFDLTSLVIQDAAGGLAVLNRAEVRQVGLKEVPKGLITRPTLVWRLRADEGGERDIEVSYMTGGMDWHAEYVAVLEENGSSLDLQGWASVENRSGATYEDAKLKLVSGAIHRAQGPRPVPYAADKRFMQFDTAVQLQERGFAEYHLYELPDRATLANNEVKQVGLLHAPGVRSVRRFSYDGSVDGAQVQVRVEFKNDAASGLGMPLPGGVVRVFQRDTDGSLELAGEDRIEHTPRNQTVRVTIGSAFDIAVERKQSDLKQIDKGVTAASYEIMLTSHRKDPVDVTVIEHAEGQWEILKSTLPHTKKDSRTFEFTVRCEPEKPVTVTYTVRTRV</sequence>
<evidence type="ECO:0000313" key="3">
    <source>
        <dbReference type="EMBL" id="TMQ66123.1"/>
    </source>
</evidence>
<dbReference type="AlphaFoldDB" id="A0A538TR71"/>
<feature type="domain" description="DUF4139" evidence="2">
    <location>
        <begin position="200"/>
        <end position="434"/>
    </location>
</feature>
<dbReference type="EMBL" id="VBOX01000012">
    <property type="protein sequence ID" value="TMQ66123.1"/>
    <property type="molecule type" value="Genomic_DNA"/>
</dbReference>
<reference evidence="3 4" key="1">
    <citation type="journal article" date="2019" name="Nat. Microbiol.">
        <title>Mediterranean grassland soil C-N compound turnover is dependent on rainfall and depth, and is mediated by genomically divergent microorganisms.</title>
        <authorList>
            <person name="Diamond S."/>
            <person name="Andeer P.F."/>
            <person name="Li Z."/>
            <person name="Crits-Christoph A."/>
            <person name="Burstein D."/>
            <person name="Anantharaman K."/>
            <person name="Lane K.R."/>
            <person name="Thomas B.C."/>
            <person name="Pan C."/>
            <person name="Northen T.R."/>
            <person name="Banfield J.F."/>
        </authorList>
    </citation>
    <scope>NUCLEOTIDE SEQUENCE [LARGE SCALE GENOMIC DNA]</scope>
    <source>
        <strain evidence="3">WS_7</strain>
    </source>
</reference>
<dbReference type="Pfam" id="PF13598">
    <property type="entry name" value="DUF4139"/>
    <property type="match status" value="1"/>
</dbReference>
<proteinExistence type="predicted"/>
<accession>A0A538TR71</accession>
<feature type="signal peptide" evidence="1">
    <location>
        <begin position="1"/>
        <end position="33"/>
    </location>
</feature>
<evidence type="ECO:0000259" key="2">
    <source>
        <dbReference type="Pfam" id="PF13598"/>
    </source>
</evidence>
<keyword evidence="1" id="KW-0732">Signal</keyword>
<dbReference type="Proteomes" id="UP000317366">
    <property type="component" value="Unassembled WGS sequence"/>
</dbReference>
<dbReference type="InterPro" id="IPR037291">
    <property type="entry name" value="DUF4139"/>
</dbReference>
<evidence type="ECO:0000313" key="4">
    <source>
        <dbReference type="Proteomes" id="UP000317366"/>
    </source>
</evidence>
<comment type="caution">
    <text evidence="3">The sequence shown here is derived from an EMBL/GenBank/DDBJ whole genome shotgun (WGS) entry which is preliminary data.</text>
</comment>
<evidence type="ECO:0000256" key="1">
    <source>
        <dbReference type="SAM" id="SignalP"/>
    </source>
</evidence>
<name>A0A538TR71_UNCEI</name>
<protein>
    <submittedName>
        <fullName evidence="3">DUF4139 domain-containing protein</fullName>
    </submittedName>
</protein>
<dbReference type="PANTHER" id="PTHR38075">
    <property type="entry name" value="DUF4139 DOMAIN-CONTAINING PROTEIN"/>
    <property type="match status" value="1"/>
</dbReference>
<dbReference type="PANTHER" id="PTHR38075:SF1">
    <property type="entry name" value="DUF4139 DOMAIN-CONTAINING PROTEIN"/>
    <property type="match status" value="1"/>
</dbReference>